<evidence type="ECO:0000313" key="3">
    <source>
        <dbReference type="Proteomes" id="UP000609064"/>
    </source>
</evidence>
<gene>
    <name evidence="2" type="ORF">GCM10011514_13290</name>
</gene>
<reference evidence="2" key="1">
    <citation type="journal article" date="2014" name="Int. J. Syst. Evol. Microbiol.">
        <title>Complete genome sequence of Corynebacterium casei LMG S-19264T (=DSM 44701T), isolated from a smear-ripened cheese.</title>
        <authorList>
            <consortium name="US DOE Joint Genome Institute (JGI-PGF)"/>
            <person name="Walter F."/>
            <person name="Albersmeier A."/>
            <person name="Kalinowski J."/>
            <person name="Ruckert C."/>
        </authorList>
    </citation>
    <scope>NUCLEOTIDE SEQUENCE</scope>
    <source>
        <strain evidence="2">CGMCC 1.15958</strain>
    </source>
</reference>
<dbReference type="RefSeq" id="WP_188765251.1">
    <property type="nucleotide sequence ID" value="NZ_BMKK01000002.1"/>
</dbReference>
<keyword evidence="1" id="KW-0732">Signal</keyword>
<dbReference type="EMBL" id="BMKK01000002">
    <property type="protein sequence ID" value="GGD50380.1"/>
    <property type="molecule type" value="Genomic_DNA"/>
</dbReference>
<evidence type="ECO:0000256" key="1">
    <source>
        <dbReference type="SAM" id="SignalP"/>
    </source>
</evidence>
<feature type="chain" id="PRO_5036903601" evidence="1">
    <location>
        <begin position="26"/>
        <end position="197"/>
    </location>
</feature>
<organism evidence="2 3">
    <name type="scientific">Emticicia aquatilis</name>
    <dbReference type="NCBI Taxonomy" id="1537369"/>
    <lineage>
        <taxon>Bacteria</taxon>
        <taxon>Pseudomonadati</taxon>
        <taxon>Bacteroidota</taxon>
        <taxon>Cytophagia</taxon>
        <taxon>Cytophagales</taxon>
        <taxon>Leadbetterellaceae</taxon>
        <taxon>Emticicia</taxon>
    </lineage>
</organism>
<name>A0A916YLL4_9BACT</name>
<evidence type="ECO:0000313" key="2">
    <source>
        <dbReference type="EMBL" id="GGD50380.1"/>
    </source>
</evidence>
<keyword evidence="3" id="KW-1185">Reference proteome</keyword>
<proteinExistence type="predicted"/>
<comment type="caution">
    <text evidence="2">The sequence shown here is derived from an EMBL/GenBank/DDBJ whole genome shotgun (WGS) entry which is preliminary data.</text>
</comment>
<protein>
    <submittedName>
        <fullName evidence="2">Uncharacterized protein</fullName>
    </submittedName>
</protein>
<reference evidence="2" key="2">
    <citation type="submission" date="2020-09" db="EMBL/GenBank/DDBJ databases">
        <authorList>
            <person name="Sun Q."/>
            <person name="Zhou Y."/>
        </authorList>
    </citation>
    <scope>NUCLEOTIDE SEQUENCE</scope>
    <source>
        <strain evidence="2">CGMCC 1.15958</strain>
    </source>
</reference>
<sequence length="197" mass="22127">MKNFQIIAAILLVFSLLFISNHSNSAIPKTNKTLVDDGINELGILRGVEDSGYPLATLHIEFPERKFSEYFTINLEEVKNVNMGILQKWKGKYVAFTYNSDFTNSLIDLQINGKSAINTEPMQFSDNVQIVVGVLRGAGKVTESDLPSTISITTTDNQKLLFDYYVTPEMVKINGRKVMAYYEEVVSNTITKIKVSK</sequence>
<accession>A0A916YLL4</accession>
<dbReference type="AlphaFoldDB" id="A0A916YLL4"/>
<feature type="signal peptide" evidence="1">
    <location>
        <begin position="1"/>
        <end position="25"/>
    </location>
</feature>
<dbReference type="Proteomes" id="UP000609064">
    <property type="component" value="Unassembled WGS sequence"/>
</dbReference>